<dbReference type="EMBL" id="CP101751">
    <property type="protein sequence ID" value="UUC47040.1"/>
    <property type="molecule type" value="Genomic_DNA"/>
</dbReference>
<organism evidence="3 4">
    <name type="scientific">Flavobacterium cerinum</name>
    <dbReference type="NCBI Taxonomy" id="2502784"/>
    <lineage>
        <taxon>Bacteria</taxon>
        <taxon>Pseudomonadati</taxon>
        <taxon>Bacteroidota</taxon>
        <taxon>Flavobacteriia</taxon>
        <taxon>Flavobacteriales</taxon>
        <taxon>Flavobacteriaceae</taxon>
        <taxon>Flavobacterium</taxon>
    </lineage>
</organism>
<name>A0ABY5IW50_9FLAO</name>
<dbReference type="PANTHER" id="PTHR46401:SF2">
    <property type="entry name" value="GLYCOSYLTRANSFERASE WBBK-RELATED"/>
    <property type="match status" value="1"/>
</dbReference>
<dbReference type="Proteomes" id="UP001059844">
    <property type="component" value="Chromosome"/>
</dbReference>
<gene>
    <name evidence="3" type="ORF">NOX80_07515</name>
</gene>
<dbReference type="PANTHER" id="PTHR46401">
    <property type="entry name" value="GLYCOSYLTRANSFERASE WBBK-RELATED"/>
    <property type="match status" value="1"/>
</dbReference>
<keyword evidence="4" id="KW-1185">Reference proteome</keyword>
<dbReference type="Pfam" id="PF00534">
    <property type="entry name" value="Glycos_transf_1"/>
    <property type="match status" value="1"/>
</dbReference>
<dbReference type="Gene3D" id="3.40.50.2000">
    <property type="entry name" value="Glycogen Phosphorylase B"/>
    <property type="match status" value="1"/>
</dbReference>
<dbReference type="CDD" id="cd03801">
    <property type="entry name" value="GT4_PimA-like"/>
    <property type="match status" value="1"/>
</dbReference>
<accession>A0ABY5IW50</accession>
<dbReference type="InterPro" id="IPR001296">
    <property type="entry name" value="Glyco_trans_1"/>
</dbReference>
<evidence type="ECO:0000256" key="1">
    <source>
        <dbReference type="ARBA" id="ARBA00022679"/>
    </source>
</evidence>
<evidence type="ECO:0000259" key="2">
    <source>
        <dbReference type="Pfam" id="PF00534"/>
    </source>
</evidence>
<evidence type="ECO:0000313" key="4">
    <source>
        <dbReference type="Proteomes" id="UP001059844"/>
    </source>
</evidence>
<dbReference type="SUPFAM" id="SSF53756">
    <property type="entry name" value="UDP-Glycosyltransferase/glycogen phosphorylase"/>
    <property type="match status" value="1"/>
</dbReference>
<keyword evidence="1" id="KW-0808">Transferase</keyword>
<sequence length="368" mass="42880">MLANIPKVILISQLPLPYPKIGSWTTLYKNYLDDDHQINYIVCETPEKQFEGVEYAFVENTLRAKIIRKWKKNRYIGYLNALESLLQSDQKYIIQIVDNYGIVKPLAEMLTIKGLRQNCYLQFCYHGFPPFHENFSGRWFFETIDEMVLLTHDSYKVHKNYYTILPTRFSVLYNGIDTSRFYSLSNEDKLKKKEEFGAEGKTVFVWCSQDRPKKGLHLLLDAWKRAYQKRQDIELWVVGTEKQYTMAGVRFFGRIPNDELPKYLQTSDCYLFPTLWHEGFGLSLIEALHCGNYCIASALGGVPEVLQYGKFGKLIESPHFVSEWEQAILDFAENPSQSFDFDRALYTTDSWNKGMNTIITAAQKSLSK</sequence>
<dbReference type="RefSeq" id="WP_256552675.1">
    <property type="nucleotide sequence ID" value="NZ_CP101751.1"/>
</dbReference>
<protein>
    <submittedName>
        <fullName evidence="3">Glycosyltransferase family 4 protein</fullName>
    </submittedName>
</protein>
<feature type="domain" description="Glycosyl transferase family 1" evidence="2">
    <location>
        <begin position="192"/>
        <end position="338"/>
    </location>
</feature>
<reference evidence="3" key="1">
    <citation type="submission" date="2022-07" db="EMBL/GenBank/DDBJ databases">
        <title>Isolation, identification, and degradation of a PFOSA degrading strain from sewage treatment plant.</title>
        <authorList>
            <person name="Zhang L."/>
            <person name="Huo Y."/>
        </authorList>
    </citation>
    <scope>NUCLEOTIDE SEQUENCE</scope>
    <source>
        <strain evidence="3">C1</strain>
    </source>
</reference>
<evidence type="ECO:0000313" key="3">
    <source>
        <dbReference type="EMBL" id="UUC47040.1"/>
    </source>
</evidence>
<proteinExistence type="predicted"/>